<evidence type="ECO:0000259" key="7">
    <source>
        <dbReference type="Pfam" id="PF00482"/>
    </source>
</evidence>
<protein>
    <recommendedName>
        <fullName evidence="7">Type II secretion system protein GspF domain-containing protein</fullName>
    </recommendedName>
</protein>
<dbReference type="InterPro" id="IPR018076">
    <property type="entry name" value="T2SS_GspF_dom"/>
</dbReference>
<evidence type="ECO:0000256" key="4">
    <source>
        <dbReference type="ARBA" id="ARBA00022989"/>
    </source>
</evidence>
<evidence type="ECO:0000313" key="9">
    <source>
        <dbReference type="Proteomes" id="UP001500340"/>
    </source>
</evidence>
<keyword evidence="5 6" id="KW-0472">Membrane</keyword>
<keyword evidence="4 6" id="KW-1133">Transmembrane helix</keyword>
<keyword evidence="2" id="KW-1003">Cell membrane</keyword>
<feature type="transmembrane region" description="Helical" evidence="6">
    <location>
        <begin position="6"/>
        <end position="23"/>
    </location>
</feature>
<dbReference type="Pfam" id="PF00482">
    <property type="entry name" value="T2SSF"/>
    <property type="match status" value="1"/>
</dbReference>
<evidence type="ECO:0000256" key="5">
    <source>
        <dbReference type="ARBA" id="ARBA00023136"/>
    </source>
</evidence>
<feature type="transmembrane region" description="Helical" evidence="6">
    <location>
        <begin position="83"/>
        <end position="109"/>
    </location>
</feature>
<feature type="transmembrane region" description="Helical" evidence="6">
    <location>
        <begin position="266"/>
        <end position="289"/>
    </location>
</feature>
<dbReference type="PANTHER" id="PTHR35007:SF2">
    <property type="entry name" value="PILUS ASSEMBLE PROTEIN"/>
    <property type="match status" value="1"/>
</dbReference>
<evidence type="ECO:0000256" key="6">
    <source>
        <dbReference type="SAM" id="Phobius"/>
    </source>
</evidence>
<gene>
    <name evidence="8" type="ORF">GCM10008933_12470</name>
</gene>
<feature type="transmembrane region" description="Helical" evidence="6">
    <location>
        <begin position="115"/>
        <end position="134"/>
    </location>
</feature>
<evidence type="ECO:0000256" key="1">
    <source>
        <dbReference type="ARBA" id="ARBA00004651"/>
    </source>
</evidence>
<dbReference type="RefSeq" id="WP_343858843.1">
    <property type="nucleotide sequence ID" value="NZ_BAAACX010000007.1"/>
</dbReference>
<evidence type="ECO:0000313" key="8">
    <source>
        <dbReference type="EMBL" id="GAA0382813.1"/>
    </source>
</evidence>
<evidence type="ECO:0000256" key="2">
    <source>
        <dbReference type="ARBA" id="ARBA00022475"/>
    </source>
</evidence>
<name>A0ABP3HWQ7_9BACL</name>
<dbReference type="PANTHER" id="PTHR35007">
    <property type="entry name" value="INTEGRAL MEMBRANE PROTEIN-RELATED"/>
    <property type="match status" value="1"/>
</dbReference>
<dbReference type="Proteomes" id="UP001500340">
    <property type="component" value="Unassembled WGS sequence"/>
</dbReference>
<sequence>MKVYSIAVIAVLVLAWLLLYRNSRPKYQGCREMKMDGLRLQIIAPPMLLLLEKLRVSQRFPIFFFKIQRSVQKISGDKRGGEYTLLFLAEMLSYGWLILIAGSLFSLLLGEDPTVMIFGAFLAVLIPIALARDLHQKVVKRERDIILELPELLNKIVLLVGAGLTVQQAIKRCLERKTGAEQHPLYRELFRMQREWESGYSFHQAMEGVSKRLGVQEVSAFVTSVLLNYRRGGNDFVLALMDLSHILWERRKAVSKTLGEQASSKLVFPMLMLFLIIVVMVGAPALMIMEL</sequence>
<keyword evidence="3 6" id="KW-0812">Transmembrane</keyword>
<comment type="subcellular location">
    <subcellularLocation>
        <location evidence="1">Cell membrane</location>
        <topology evidence="1">Multi-pass membrane protein</topology>
    </subcellularLocation>
</comment>
<reference evidence="9" key="1">
    <citation type="journal article" date="2019" name="Int. J. Syst. Evol. Microbiol.">
        <title>The Global Catalogue of Microorganisms (GCM) 10K type strain sequencing project: providing services to taxonomists for standard genome sequencing and annotation.</title>
        <authorList>
            <consortium name="The Broad Institute Genomics Platform"/>
            <consortium name="The Broad Institute Genome Sequencing Center for Infectious Disease"/>
            <person name="Wu L."/>
            <person name="Ma J."/>
        </authorList>
    </citation>
    <scope>NUCLEOTIDE SEQUENCE [LARGE SCALE GENOMIC DNA]</scope>
    <source>
        <strain evidence="9">JCM 12774</strain>
    </source>
</reference>
<accession>A0ABP3HWQ7</accession>
<organism evidence="8 9">
    <name type="scientific">Paenibacillus motobuensis</name>
    <dbReference type="NCBI Taxonomy" id="295324"/>
    <lineage>
        <taxon>Bacteria</taxon>
        <taxon>Bacillati</taxon>
        <taxon>Bacillota</taxon>
        <taxon>Bacilli</taxon>
        <taxon>Bacillales</taxon>
        <taxon>Paenibacillaceae</taxon>
        <taxon>Paenibacillus</taxon>
    </lineage>
</organism>
<feature type="domain" description="Type II secretion system protein GspF" evidence="7">
    <location>
        <begin position="153"/>
        <end position="282"/>
    </location>
</feature>
<keyword evidence="9" id="KW-1185">Reference proteome</keyword>
<proteinExistence type="predicted"/>
<evidence type="ECO:0000256" key="3">
    <source>
        <dbReference type="ARBA" id="ARBA00022692"/>
    </source>
</evidence>
<dbReference type="EMBL" id="BAAACX010000007">
    <property type="protein sequence ID" value="GAA0382813.1"/>
    <property type="molecule type" value="Genomic_DNA"/>
</dbReference>
<comment type="caution">
    <text evidence="8">The sequence shown here is derived from an EMBL/GenBank/DDBJ whole genome shotgun (WGS) entry which is preliminary data.</text>
</comment>